<proteinExistence type="predicted"/>
<keyword evidence="1" id="KW-0472">Membrane</keyword>
<dbReference type="PANTHER" id="PTHR15071">
    <property type="entry name" value="MANNOSE-6-PHOSPHATE RECEPTOR FAMILY MEMBER"/>
    <property type="match status" value="1"/>
</dbReference>
<dbReference type="PANTHER" id="PTHR15071:SF0">
    <property type="entry name" value="MANNOSE 6-PHOSPHATE RECEPTOR-LIKE PROTEIN 1"/>
    <property type="match status" value="1"/>
</dbReference>
<gene>
    <name evidence="3" type="ORF">pdam_00017208</name>
</gene>
<evidence type="ECO:0000313" key="4">
    <source>
        <dbReference type="Proteomes" id="UP000275408"/>
    </source>
</evidence>
<dbReference type="AlphaFoldDB" id="A0A3M6U9B3"/>
<keyword evidence="4" id="KW-1185">Reference proteome</keyword>
<dbReference type="Proteomes" id="UP000275408">
    <property type="component" value="Unassembled WGS sequence"/>
</dbReference>
<keyword evidence="1" id="KW-1133">Transmembrane helix</keyword>
<protein>
    <recommendedName>
        <fullName evidence="5">SUEL-type lectin domain-containing protein</fullName>
    </recommendedName>
</protein>
<dbReference type="OrthoDB" id="5966681at2759"/>
<feature type="chain" id="PRO_5018105556" description="SUEL-type lectin domain-containing protein" evidence="2">
    <location>
        <begin position="21"/>
        <end position="285"/>
    </location>
</feature>
<dbReference type="GO" id="GO:0000139">
    <property type="term" value="C:Golgi membrane"/>
    <property type="evidence" value="ECO:0007669"/>
    <property type="project" value="UniProtKB-SubCell"/>
</dbReference>
<sequence>MKMFIFAFAVVLSASSLVHAVKKCEKIDACRCSTDEGELNIWSVAGQKTNGARFNISASGPAQKSTFYLWNPCSPRTEQGHPCQDSSVCQVSQITLSDVSRKNIGERDLSDCVLDENSGQCMLTYGITGNNRMKTSISLVCSETEVGKVDPMSVNGSSYHTSLHSMCACPGRCLLDAKEDAGIRFDSSNVGGSGLSVGAIVGIAIAGVIFLIILLFAIFICCLRRKLPSGIPKPSVCTTVKVGWTEDDQEETMSMLLKKGERNVFPTDLNQRCVRADRMGFLNDY</sequence>
<dbReference type="InterPro" id="IPR009011">
    <property type="entry name" value="Man6P_isomerase_rcpt-bd_dom_sf"/>
</dbReference>
<keyword evidence="2" id="KW-0732">Signal</keyword>
<evidence type="ECO:0000256" key="2">
    <source>
        <dbReference type="SAM" id="SignalP"/>
    </source>
</evidence>
<accession>A0A3M6U9B3</accession>
<comment type="caution">
    <text evidence="3">The sequence shown here is derived from an EMBL/GenBank/DDBJ whole genome shotgun (WGS) entry which is preliminary data.</text>
</comment>
<evidence type="ECO:0000256" key="1">
    <source>
        <dbReference type="SAM" id="Phobius"/>
    </source>
</evidence>
<feature type="transmembrane region" description="Helical" evidence="1">
    <location>
        <begin position="197"/>
        <end position="223"/>
    </location>
</feature>
<keyword evidence="1" id="KW-0812">Transmembrane</keyword>
<name>A0A3M6U9B3_POCDA</name>
<dbReference type="Gene3D" id="2.70.130.10">
    <property type="entry name" value="Mannose-6-phosphate receptor binding domain"/>
    <property type="match status" value="1"/>
</dbReference>
<dbReference type="SUPFAM" id="SSF50911">
    <property type="entry name" value="Mannose 6-phosphate receptor domain"/>
    <property type="match status" value="1"/>
</dbReference>
<evidence type="ECO:0008006" key="5">
    <source>
        <dbReference type="Google" id="ProtNLM"/>
    </source>
</evidence>
<reference evidence="3 4" key="1">
    <citation type="journal article" date="2018" name="Sci. Rep.">
        <title>Comparative analysis of the Pocillopora damicornis genome highlights role of immune system in coral evolution.</title>
        <authorList>
            <person name="Cunning R."/>
            <person name="Bay R.A."/>
            <person name="Gillette P."/>
            <person name="Baker A.C."/>
            <person name="Traylor-Knowles N."/>
        </authorList>
    </citation>
    <scope>NUCLEOTIDE SEQUENCE [LARGE SCALE GENOMIC DNA]</scope>
    <source>
        <strain evidence="3">RSMAS</strain>
        <tissue evidence="3">Whole animal</tissue>
    </source>
</reference>
<dbReference type="GO" id="GO:0005802">
    <property type="term" value="C:trans-Golgi network"/>
    <property type="evidence" value="ECO:0007669"/>
    <property type="project" value="TreeGrafter"/>
</dbReference>
<dbReference type="EMBL" id="RCHS01001996">
    <property type="protein sequence ID" value="RMX50253.1"/>
    <property type="molecule type" value="Genomic_DNA"/>
</dbReference>
<organism evidence="3 4">
    <name type="scientific">Pocillopora damicornis</name>
    <name type="common">Cauliflower coral</name>
    <name type="synonym">Millepora damicornis</name>
    <dbReference type="NCBI Taxonomy" id="46731"/>
    <lineage>
        <taxon>Eukaryota</taxon>
        <taxon>Metazoa</taxon>
        <taxon>Cnidaria</taxon>
        <taxon>Anthozoa</taxon>
        <taxon>Hexacorallia</taxon>
        <taxon>Scleractinia</taxon>
        <taxon>Astrocoeniina</taxon>
        <taxon>Pocilloporidae</taxon>
        <taxon>Pocillopora</taxon>
    </lineage>
</organism>
<feature type="signal peptide" evidence="2">
    <location>
        <begin position="1"/>
        <end position="20"/>
    </location>
</feature>
<evidence type="ECO:0000313" key="3">
    <source>
        <dbReference type="EMBL" id="RMX50253.1"/>
    </source>
</evidence>